<proteinExistence type="predicted"/>
<dbReference type="EMBL" id="MU274954">
    <property type="protein sequence ID" value="KAI0083732.1"/>
    <property type="molecule type" value="Genomic_DNA"/>
</dbReference>
<organism evidence="1 2">
    <name type="scientific">Irpex rosettiformis</name>
    <dbReference type="NCBI Taxonomy" id="378272"/>
    <lineage>
        <taxon>Eukaryota</taxon>
        <taxon>Fungi</taxon>
        <taxon>Dikarya</taxon>
        <taxon>Basidiomycota</taxon>
        <taxon>Agaricomycotina</taxon>
        <taxon>Agaricomycetes</taxon>
        <taxon>Polyporales</taxon>
        <taxon>Irpicaceae</taxon>
        <taxon>Irpex</taxon>
    </lineage>
</organism>
<name>A0ACB8TP32_9APHY</name>
<protein>
    <submittedName>
        <fullName evidence="1">Uncharacterized protein</fullName>
    </submittedName>
</protein>
<accession>A0ACB8TP32</accession>
<evidence type="ECO:0000313" key="2">
    <source>
        <dbReference type="Proteomes" id="UP001055072"/>
    </source>
</evidence>
<comment type="caution">
    <text evidence="1">The sequence shown here is derived from an EMBL/GenBank/DDBJ whole genome shotgun (WGS) entry which is preliminary data.</text>
</comment>
<keyword evidence="2" id="KW-1185">Reference proteome</keyword>
<evidence type="ECO:0000313" key="1">
    <source>
        <dbReference type="EMBL" id="KAI0083732.1"/>
    </source>
</evidence>
<sequence>MSNARTGIPESRVPATPLDKISFVVAGSDNHDGKYSYAEWMNFDIDHSRSAFPMSFMCVNRFDSQDMSLVAPFVASLAVLPLAGQLEKLDRLTTIASTRYIMTKKWSYYAVLDSENGREFITSRWSDARPFIIRSQAQQYKHCHSLLEAIRYAILRGSPTADEGVATDLDNFRQHISQSQIYAPRTPSPPPPRYTPAPTPSTTSVDAASPVNPAPSSQNAEAINRRNALIREAWARAQNPRAASSQALPSTPTAQRVPTRVAHSPSVANSPQATRTSRKPTSTPRATMSRSGATRPTSSPTGTSSVSSVSSVSNSYRTARVASVTSMSSGEDEDVDGISAEGRPPSQMSTGSRDASDVSGWREEVAQRIEQSEGQNADNVGTDEVFTERDDMPYVHLRNRNGRVYKVLYGSPRIQTTSVPSLGGFIDLFLDAFGYEDSLIFILFNARLRARNLDDWMHSVTHMLSVMEAMWMWPHIKIPETRDMRTRHFEIMYFDT</sequence>
<reference evidence="1" key="1">
    <citation type="journal article" date="2021" name="Environ. Microbiol.">
        <title>Gene family expansions and transcriptome signatures uncover fungal adaptations to wood decay.</title>
        <authorList>
            <person name="Hage H."/>
            <person name="Miyauchi S."/>
            <person name="Viragh M."/>
            <person name="Drula E."/>
            <person name="Min B."/>
            <person name="Chaduli D."/>
            <person name="Navarro D."/>
            <person name="Favel A."/>
            <person name="Norest M."/>
            <person name="Lesage-Meessen L."/>
            <person name="Balint B."/>
            <person name="Merenyi Z."/>
            <person name="de Eugenio L."/>
            <person name="Morin E."/>
            <person name="Martinez A.T."/>
            <person name="Baldrian P."/>
            <person name="Stursova M."/>
            <person name="Martinez M.J."/>
            <person name="Novotny C."/>
            <person name="Magnuson J.K."/>
            <person name="Spatafora J.W."/>
            <person name="Maurice S."/>
            <person name="Pangilinan J."/>
            <person name="Andreopoulos W."/>
            <person name="LaButti K."/>
            <person name="Hundley H."/>
            <person name="Na H."/>
            <person name="Kuo A."/>
            <person name="Barry K."/>
            <person name="Lipzen A."/>
            <person name="Henrissat B."/>
            <person name="Riley R."/>
            <person name="Ahrendt S."/>
            <person name="Nagy L.G."/>
            <person name="Grigoriev I.V."/>
            <person name="Martin F."/>
            <person name="Rosso M.N."/>
        </authorList>
    </citation>
    <scope>NUCLEOTIDE SEQUENCE</scope>
    <source>
        <strain evidence="1">CBS 384.51</strain>
    </source>
</reference>
<gene>
    <name evidence="1" type="ORF">BDY19DRAFT_998294</name>
</gene>
<dbReference type="Proteomes" id="UP001055072">
    <property type="component" value="Unassembled WGS sequence"/>
</dbReference>